<comment type="caution">
    <text evidence="1">The sequence shown here is derived from an EMBL/GenBank/DDBJ whole genome shotgun (WGS) entry which is preliminary data.</text>
</comment>
<protein>
    <submittedName>
        <fullName evidence="1">Uncharacterized protein</fullName>
    </submittedName>
</protein>
<gene>
    <name evidence="1" type="ORF">P857_863</name>
</gene>
<keyword evidence="2" id="KW-1185">Reference proteome</keyword>
<accession>W2V231</accession>
<name>W2V231_9RICK</name>
<dbReference type="GO" id="GO:0005975">
    <property type="term" value="P:carbohydrate metabolic process"/>
    <property type="evidence" value="ECO:0007669"/>
    <property type="project" value="InterPro"/>
</dbReference>
<dbReference type="GO" id="GO:0004553">
    <property type="term" value="F:hydrolase activity, hydrolyzing O-glycosyl compounds"/>
    <property type="evidence" value="ECO:0007669"/>
    <property type="project" value="InterPro"/>
</dbReference>
<reference evidence="1 2" key="1">
    <citation type="journal article" date="2013" name="PLoS ONE">
        <title>Bacterial endosymbiosis in a chordate host: long-term co-evolution and conservation of secondary metabolism.</title>
        <authorList>
            <person name="Kwan J.C."/>
            <person name="Schmidt E.W."/>
        </authorList>
    </citation>
    <scope>NUCLEOTIDE SEQUENCE [LARGE SCALE GENOMIC DNA]</scope>
    <source>
        <strain evidence="2">L6</strain>
    </source>
</reference>
<proteinExistence type="predicted"/>
<evidence type="ECO:0000313" key="1">
    <source>
        <dbReference type="EMBL" id="ETO91692.1"/>
    </source>
</evidence>
<dbReference type="AlphaFoldDB" id="W2V231"/>
<dbReference type="Gene3D" id="3.20.20.300">
    <property type="entry name" value="Glycoside hydrolase, family 3, N-terminal domain"/>
    <property type="match status" value="1"/>
</dbReference>
<evidence type="ECO:0000313" key="2">
    <source>
        <dbReference type="Proteomes" id="UP000018951"/>
    </source>
</evidence>
<organism evidence="1 2">
    <name type="scientific">Candidatus Xenolissoclinum pacificiensis L6</name>
    <dbReference type="NCBI Taxonomy" id="1401685"/>
    <lineage>
        <taxon>Bacteria</taxon>
        <taxon>Pseudomonadati</taxon>
        <taxon>Pseudomonadota</taxon>
        <taxon>Alphaproteobacteria</taxon>
        <taxon>Rickettsiales</taxon>
        <taxon>Anaplasmataceae</taxon>
        <taxon>Candidatus Xenolissoclinum</taxon>
    </lineage>
</organism>
<sequence length="777" mass="89962">MSKDTLPKGFTLMVTSIPLDYDLIHKRLQEGQGTTILNDEQRELIKNSGGIYIYTYNIISRKVADVCPSMECRNPLLAERYVTQEDQQEYREFYHKLLDEIKKVSPSVKIYTDAENYEYISRFRYILADISDGYGLEAVQKRRSIFGPTTDLNLCAYSDIQDAKFISLYENILNKKETVSTLGEEIKKKYFDAFKKYSENVGKVGLRIFAGLYQQGVQEELLNNYQEKLKKVCSEKLAEFHHNSPEEILKEYTHENINLEKLFLLEREFEGFYSAKLQELWILVDQAHELEMVPLRAQGKCSEYIENGIKALYKEVKENASDQLQISVELETYKKNAFSSSMEDANNQYAIDKETRRNQAFKKYRQAVGNLIGKYRKESIDVMYSPCIDTAPLKKDGTVDEEIYESFSYQMYRIVFDHDMATEALKIYIEESCAQGVTPVLKHFLGVGHAKQDTHHDSTVSQMTCKEFFNELRLYRTGIEHYNEQYKKNPIKCPKLMILAGHLRVKIKDFEENHNLYNEGWERNILELIQRYRDSSYVLPKDAIFSYSKFTRKCIDLMCKDLNCNRENVDLITDDLIMQGLLNELSDTRSYKEFRSDVEKIIDNNDLITNVGYSSPSGVPMEKLYVTVERLSDDKLEELISGIIPLDLTVKGSIPDKITKALYEMESLEGVKISDFQKKEYDHAGAYKSIVEKRKGIETCKQSITNYFDTCEKEGRSMTRGEKDSLNACVNCLKNIEARFAFLLINNAYADISKSREVAMNMQNVQVSGDNAHSQSL</sequence>
<dbReference type="InterPro" id="IPR036962">
    <property type="entry name" value="Glyco_hydro_3_N_sf"/>
</dbReference>
<dbReference type="EMBL" id="AXCJ01000001">
    <property type="protein sequence ID" value="ETO91692.1"/>
    <property type="molecule type" value="Genomic_DNA"/>
</dbReference>
<dbReference type="Proteomes" id="UP000018951">
    <property type="component" value="Unassembled WGS sequence"/>
</dbReference>